<gene>
    <name evidence="10" type="ordered locus">Curi_c27450</name>
</gene>
<keyword evidence="1 6" id="KW-0597">Phosphoprotein</keyword>
<dbReference type="GO" id="GO:0006355">
    <property type="term" value="P:regulation of DNA-templated transcription"/>
    <property type="evidence" value="ECO:0007669"/>
    <property type="project" value="InterPro"/>
</dbReference>
<feature type="DNA-binding region" description="OmpR/PhoB-type" evidence="7">
    <location>
        <begin position="132"/>
        <end position="231"/>
    </location>
</feature>
<accession>K0B144</accession>
<proteinExistence type="predicted"/>
<keyword evidence="4 7" id="KW-0238">DNA-binding</keyword>
<dbReference type="PATRIC" id="fig|1128398.3.peg.2828"/>
<sequence>MGRLYKERKILIVDDEKELLEMVKDILLQEGYTNIVTASTVKEAIIQFEHSKPHLAILDVMLPDGEGYEICRYIRSKSDIPILFLTAKDEDEDLYKGLELGGDDYIIKPFLPKELLLRIIAILRRSYKEDEKSIVPIAGGIINFGKAQSIINGKVFPLTAKEHEILQILYRNKNYIVTIDNICQYIWGENYFGYENSLMAHIRRIREKIEVNPSSPVNLVTIKGLGYKLIIREDD</sequence>
<dbReference type="GO" id="GO:0000156">
    <property type="term" value="F:phosphorelay response regulator activity"/>
    <property type="evidence" value="ECO:0007669"/>
    <property type="project" value="TreeGrafter"/>
</dbReference>
<dbReference type="RefSeq" id="WP_014968872.1">
    <property type="nucleotide sequence ID" value="NC_018664.1"/>
</dbReference>
<dbReference type="CDD" id="cd17574">
    <property type="entry name" value="REC_OmpR"/>
    <property type="match status" value="1"/>
</dbReference>
<protein>
    <submittedName>
        <fullName evidence="10">Two component transcriptional regulator</fullName>
    </submittedName>
</protein>
<dbReference type="InterPro" id="IPR011006">
    <property type="entry name" value="CheY-like_superfamily"/>
</dbReference>
<dbReference type="EMBL" id="CP003326">
    <property type="protein sequence ID" value="AFS79738.1"/>
    <property type="molecule type" value="Genomic_DNA"/>
</dbReference>
<dbReference type="Pfam" id="PF00072">
    <property type="entry name" value="Response_reg"/>
    <property type="match status" value="1"/>
</dbReference>
<feature type="domain" description="OmpR/PhoB-type" evidence="9">
    <location>
        <begin position="132"/>
        <end position="231"/>
    </location>
</feature>
<evidence type="ECO:0000256" key="7">
    <source>
        <dbReference type="PROSITE-ProRule" id="PRU01091"/>
    </source>
</evidence>
<name>K0B144_GOTA9</name>
<dbReference type="SMART" id="SM00448">
    <property type="entry name" value="REC"/>
    <property type="match status" value="1"/>
</dbReference>
<dbReference type="InterPro" id="IPR001789">
    <property type="entry name" value="Sig_transdc_resp-reg_receiver"/>
</dbReference>
<evidence type="ECO:0000259" key="9">
    <source>
        <dbReference type="PROSITE" id="PS51755"/>
    </source>
</evidence>
<dbReference type="Proteomes" id="UP000006094">
    <property type="component" value="Chromosome"/>
</dbReference>
<keyword evidence="3" id="KW-0805">Transcription regulation</keyword>
<dbReference type="GO" id="GO:0000976">
    <property type="term" value="F:transcription cis-regulatory region binding"/>
    <property type="evidence" value="ECO:0007669"/>
    <property type="project" value="TreeGrafter"/>
</dbReference>
<evidence type="ECO:0000313" key="10">
    <source>
        <dbReference type="EMBL" id="AFS79738.1"/>
    </source>
</evidence>
<feature type="domain" description="Response regulatory" evidence="8">
    <location>
        <begin position="9"/>
        <end position="123"/>
    </location>
</feature>
<dbReference type="STRING" id="1128398.Curi_c27450"/>
<dbReference type="InterPro" id="IPR039420">
    <property type="entry name" value="WalR-like"/>
</dbReference>
<evidence type="ECO:0000256" key="5">
    <source>
        <dbReference type="ARBA" id="ARBA00023163"/>
    </source>
</evidence>
<evidence type="ECO:0000256" key="6">
    <source>
        <dbReference type="PROSITE-ProRule" id="PRU00169"/>
    </source>
</evidence>
<dbReference type="Gene3D" id="1.10.10.10">
    <property type="entry name" value="Winged helix-like DNA-binding domain superfamily/Winged helix DNA-binding domain"/>
    <property type="match status" value="1"/>
</dbReference>
<dbReference type="eggNOG" id="COG0745">
    <property type="taxonomic scope" value="Bacteria"/>
</dbReference>
<dbReference type="PROSITE" id="PS51755">
    <property type="entry name" value="OMPR_PHOB"/>
    <property type="match status" value="1"/>
</dbReference>
<dbReference type="SUPFAM" id="SSF52172">
    <property type="entry name" value="CheY-like"/>
    <property type="match status" value="1"/>
</dbReference>
<dbReference type="AlphaFoldDB" id="K0B144"/>
<dbReference type="InterPro" id="IPR036388">
    <property type="entry name" value="WH-like_DNA-bd_sf"/>
</dbReference>
<dbReference type="SMART" id="SM00862">
    <property type="entry name" value="Trans_reg_C"/>
    <property type="match status" value="1"/>
</dbReference>
<evidence type="ECO:0000256" key="3">
    <source>
        <dbReference type="ARBA" id="ARBA00023015"/>
    </source>
</evidence>
<dbReference type="GO" id="GO:0032993">
    <property type="term" value="C:protein-DNA complex"/>
    <property type="evidence" value="ECO:0007669"/>
    <property type="project" value="TreeGrafter"/>
</dbReference>
<reference evidence="10 11" key="1">
    <citation type="journal article" date="2012" name="PLoS ONE">
        <title>The purine-utilizing bacterium Clostridium acidurici 9a: a genome-guided metabolic reconsideration.</title>
        <authorList>
            <person name="Hartwich K."/>
            <person name="Poehlein A."/>
            <person name="Daniel R."/>
        </authorList>
    </citation>
    <scope>NUCLEOTIDE SEQUENCE [LARGE SCALE GENOMIC DNA]</scope>
    <source>
        <strain evidence="11">ATCC 7906 / DSM 604 / BCRC 14475 / CIP 104303 / KCTC 5404 / NCIMB 10678 / 9a</strain>
    </source>
</reference>
<dbReference type="Gene3D" id="6.10.250.690">
    <property type="match status" value="1"/>
</dbReference>
<dbReference type="CDD" id="cd00383">
    <property type="entry name" value="trans_reg_C"/>
    <property type="match status" value="1"/>
</dbReference>
<keyword evidence="11" id="KW-1185">Reference proteome</keyword>
<dbReference type="OrthoDB" id="9790454at2"/>
<dbReference type="GO" id="GO:0005829">
    <property type="term" value="C:cytosol"/>
    <property type="evidence" value="ECO:0007669"/>
    <property type="project" value="TreeGrafter"/>
</dbReference>
<dbReference type="KEGG" id="cad:Curi_c27450"/>
<dbReference type="Gene3D" id="3.40.50.2300">
    <property type="match status" value="1"/>
</dbReference>
<dbReference type="PROSITE" id="PS50110">
    <property type="entry name" value="RESPONSE_REGULATORY"/>
    <property type="match status" value="1"/>
</dbReference>
<organism evidence="10 11">
    <name type="scientific">Gottschalkia acidurici (strain ATCC 7906 / DSM 604 / BCRC 14475 / CIP 104303 / KCTC 5404 / NCIMB 10678 / 9a)</name>
    <name type="common">Clostridium acidurici</name>
    <dbReference type="NCBI Taxonomy" id="1128398"/>
    <lineage>
        <taxon>Bacteria</taxon>
        <taxon>Bacillati</taxon>
        <taxon>Bacillota</taxon>
        <taxon>Tissierellia</taxon>
        <taxon>Tissierellales</taxon>
        <taxon>Gottschalkiaceae</taxon>
        <taxon>Gottschalkia</taxon>
    </lineage>
</organism>
<keyword evidence="2" id="KW-0902">Two-component regulatory system</keyword>
<dbReference type="PANTHER" id="PTHR48111">
    <property type="entry name" value="REGULATOR OF RPOS"/>
    <property type="match status" value="1"/>
</dbReference>
<evidence type="ECO:0000256" key="1">
    <source>
        <dbReference type="ARBA" id="ARBA00022553"/>
    </source>
</evidence>
<evidence type="ECO:0000256" key="4">
    <source>
        <dbReference type="ARBA" id="ARBA00023125"/>
    </source>
</evidence>
<feature type="modified residue" description="4-aspartylphosphate" evidence="6">
    <location>
        <position position="59"/>
    </location>
</feature>
<dbReference type="InterPro" id="IPR001867">
    <property type="entry name" value="OmpR/PhoB-type_DNA-bd"/>
</dbReference>
<dbReference type="Pfam" id="PF00486">
    <property type="entry name" value="Trans_reg_C"/>
    <property type="match status" value="1"/>
</dbReference>
<evidence type="ECO:0000256" key="2">
    <source>
        <dbReference type="ARBA" id="ARBA00023012"/>
    </source>
</evidence>
<evidence type="ECO:0000259" key="8">
    <source>
        <dbReference type="PROSITE" id="PS50110"/>
    </source>
</evidence>
<dbReference type="PANTHER" id="PTHR48111:SF52">
    <property type="entry name" value="TRANSCRIPTIONAL REGULATORY PROTEIN YVRH"/>
    <property type="match status" value="1"/>
</dbReference>
<evidence type="ECO:0000313" key="11">
    <source>
        <dbReference type="Proteomes" id="UP000006094"/>
    </source>
</evidence>
<keyword evidence="5" id="KW-0804">Transcription</keyword>
<dbReference type="FunFam" id="3.40.50.2300:FF:000001">
    <property type="entry name" value="DNA-binding response regulator PhoB"/>
    <property type="match status" value="1"/>
</dbReference>
<dbReference type="HOGENOM" id="CLU_000445_30_4_9"/>